<dbReference type="RefSeq" id="WP_088662529.1">
    <property type="nucleotide sequence ID" value="NZ_CP021404.1"/>
</dbReference>
<dbReference type="PANTHER" id="PTHR47245:SF2">
    <property type="entry name" value="PEPTIDYL-PROLYL CIS-TRANS ISOMERASE HP_0175-RELATED"/>
    <property type="match status" value="1"/>
</dbReference>
<dbReference type="InterPro" id="IPR046357">
    <property type="entry name" value="PPIase_dom_sf"/>
</dbReference>
<keyword evidence="10" id="KW-0732">Signal</keyword>
<dbReference type="InterPro" id="IPR027304">
    <property type="entry name" value="Trigger_fact/SurA_dom_sf"/>
</dbReference>
<keyword evidence="13" id="KW-1185">Reference proteome</keyword>
<dbReference type="SUPFAM" id="SSF54534">
    <property type="entry name" value="FKBP-like"/>
    <property type="match status" value="1"/>
</dbReference>
<evidence type="ECO:0000259" key="11">
    <source>
        <dbReference type="PROSITE" id="PS50198"/>
    </source>
</evidence>
<protein>
    <recommendedName>
        <fullName evidence="4">Parvulin-like PPIase</fullName>
        <ecNumber evidence="3">5.2.1.8</ecNumber>
    </recommendedName>
    <alternativeName>
        <fullName evidence="6">Peptidyl-prolyl cis-trans isomerase plp</fullName>
    </alternativeName>
    <alternativeName>
        <fullName evidence="7">Rotamase plp</fullName>
    </alternativeName>
</protein>
<dbReference type="PROSITE" id="PS01096">
    <property type="entry name" value="PPIC_PPIASE_1"/>
    <property type="match status" value="1"/>
</dbReference>
<dbReference type="KEGG" id="cmag:CBW24_01850"/>
<accession>A0A291LWJ9</accession>
<proteinExistence type="inferred from homology"/>
<keyword evidence="8 12" id="KW-0413">Isomerase</keyword>
<evidence type="ECO:0000256" key="6">
    <source>
        <dbReference type="ARBA" id="ARBA00030642"/>
    </source>
</evidence>
<reference evidence="12 13" key="1">
    <citation type="submission" date="2017-05" db="EMBL/GenBank/DDBJ databases">
        <title>Comparative genomic and metabolic analysis of manganese-oxidizing mechanisms in Celeribater manganoxidans DY25T: its adaption to the environment of polymetallic nodule.</title>
        <authorList>
            <person name="Wang X."/>
        </authorList>
    </citation>
    <scope>NUCLEOTIDE SEQUENCE [LARGE SCALE GENOMIC DNA]</scope>
    <source>
        <strain evidence="12 13">DY25</strain>
    </source>
</reference>
<sequence>MLDPKKIWCAGVIAVGLAAPLHAQDTQTGTEAQDTAEASDSSAETARDVTVDTVVATVGGTDITIGHLIVARGTLPQQYQQLPDDALFAGLLDQLVQQNALAQTMTGDLSKRAQLALDNQNSGFLAGAVLEDVAQEAVTDEAVQAAYDERFANAEPTQEFNAAHILVETEEEATAVKQELDDGADFAELAKEKSTGPSGPNGGALGWFSPGMMVPEFEQAVMELEPGAVSEPVQTQFGWHVVKLNETRMQDAPPLEEVRAEIEGELQRAAVEARVAAIVEETEIEKSIEGIDPSVLSQYDLLEE</sequence>
<feature type="compositionally biased region" description="Low complexity" evidence="9">
    <location>
        <begin position="31"/>
        <end position="44"/>
    </location>
</feature>
<dbReference type="OrthoDB" id="14196at2"/>
<evidence type="ECO:0000256" key="7">
    <source>
        <dbReference type="ARBA" id="ARBA00031484"/>
    </source>
</evidence>
<gene>
    <name evidence="12" type="ORF">CBW24_01850</name>
</gene>
<dbReference type="GO" id="GO:0003755">
    <property type="term" value="F:peptidyl-prolyl cis-trans isomerase activity"/>
    <property type="evidence" value="ECO:0007669"/>
    <property type="project" value="UniProtKB-KW"/>
</dbReference>
<evidence type="ECO:0000256" key="9">
    <source>
        <dbReference type="SAM" id="MobiDB-lite"/>
    </source>
</evidence>
<evidence type="ECO:0000313" key="12">
    <source>
        <dbReference type="EMBL" id="ATI40868.1"/>
    </source>
</evidence>
<dbReference type="InterPro" id="IPR050245">
    <property type="entry name" value="PrsA_foldase"/>
</dbReference>
<name>A0A291LWJ9_9RHOB</name>
<evidence type="ECO:0000256" key="8">
    <source>
        <dbReference type="PROSITE-ProRule" id="PRU00278"/>
    </source>
</evidence>
<dbReference type="Proteomes" id="UP000219050">
    <property type="component" value="Chromosome"/>
</dbReference>
<evidence type="ECO:0000256" key="1">
    <source>
        <dbReference type="ARBA" id="ARBA00000971"/>
    </source>
</evidence>
<evidence type="ECO:0000256" key="3">
    <source>
        <dbReference type="ARBA" id="ARBA00013194"/>
    </source>
</evidence>
<evidence type="ECO:0000313" key="13">
    <source>
        <dbReference type="Proteomes" id="UP000219050"/>
    </source>
</evidence>
<dbReference type="InterPro" id="IPR000297">
    <property type="entry name" value="PPIase_PpiC"/>
</dbReference>
<dbReference type="Pfam" id="PF00639">
    <property type="entry name" value="Rotamase"/>
    <property type="match status" value="1"/>
</dbReference>
<feature type="chain" id="PRO_5012651749" description="Parvulin-like PPIase" evidence="10">
    <location>
        <begin position="24"/>
        <end position="304"/>
    </location>
</feature>
<dbReference type="SUPFAM" id="SSF109998">
    <property type="entry name" value="Triger factor/SurA peptide-binding domain-like"/>
    <property type="match status" value="1"/>
</dbReference>
<dbReference type="PANTHER" id="PTHR47245">
    <property type="entry name" value="PEPTIDYLPROLYL ISOMERASE"/>
    <property type="match status" value="1"/>
</dbReference>
<feature type="region of interest" description="Disordered" evidence="9">
    <location>
        <begin position="26"/>
        <end position="46"/>
    </location>
</feature>
<feature type="signal peptide" evidence="10">
    <location>
        <begin position="1"/>
        <end position="23"/>
    </location>
</feature>
<feature type="domain" description="PpiC" evidence="11">
    <location>
        <begin position="157"/>
        <end position="246"/>
    </location>
</feature>
<dbReference type="Gene3D" id="3.10.50.40">
    <property type="match status" value="1"/>
</dbReference>
<dbReference type="EMBL" id="CP021404">
    <property type="protein sequence ID" value="ATI40868.1"/>
    <property type="molecule type" value="Genomic_DNA"/>
</dbReference>
<comment type="similarity">
    <text evidence="2">Belongs to the PpiC/parvulin rotamase family.</text>
</comment>
<dbReference type="EC" id="5.2.1.8" evidence="3"/>
<evidence type="ECO:0000256" key="4">
    <source>
        <dbReference type="ARBA" id="ARBA00018370"/>
    </source>
</evidence>
<evidence type="ECO:0000256" key="2">
    <source>
        <dbReference type="ARBA" id="ARBA00007656"/>
    </source>
</evidence>
<evidence type="ECO:0000256" key="10">
    <source>
        <dbReference type="SAM" id="SignalP"/>
    </source>
</evidence>
<evidence type="ECO:0000256" key="5">
    <source>
        <dbReference type="ARBA" id="ARBA00023110"/>
    </source>
</evidence>
<dbReference type="AlphaFoldDB" id="A0A291LWJ9"/>
<comment type="catalytic activity">
    <reaction evidence="1">
        <text>[protein]-peptidylproline (omega=180) = [protein]-peptidylproline (omega=0)</text>
        <dbReference type="Rhea" id="RHEA:16237"/>
        <dbReference type="Rhea" id="RHEA-COMP:10747"/>
        <dbReference type="Rhea" id="RHEA-COMP:10748"/>
        <dbReference type="ChEBI" id="CHEBI:83833"/>
        <dbReference type="ChEBI" id="CHEBI:83834"/>
        <dbReference type="EC" id="5.2.1.8"/>
    </reaction>
</comment>
<dbReference type="InterPro" id="IPR023058">
    <property type="entry name" value="PPIase_PpiC_CS"/>
</dbReference>
<organism evidence="12 13">
    <name type="scientific">Pacificitalea manganoxidans</name>
    <dbReference type="NCBI Taxonomy" id="1411902"/>
    <lineage>
        <taxon>Bacteria</taxon>
        <taxon>Pseudomonadati</taxon>
        <taxon>Pseudomonadota</taxon>
        <taxon>Alphaproteobacteria</taxon>
        <taxon>Rhodobacterales</taxon>
        <taxon>Paracoccaceae</taxon>
        <taxon>Pacificitalea</taxon>
    </lineage>
</organism>
<keyword evidence="5 8" id="KW-0697">Rotamase</keyword>
<dbReference type="PROSITE" id="PS50198">
    <property type="entry name" value="PPIC_PPIASE_2"/>
    <property type="match status" value="1"/>
</dbReference>